<keyword evidence="2" id="KW-1185">Reference proteome</keyword>
<name>A0A5C6RVW8_9FLAO</name>
<protein>
    <submittedName>
        <fullName evidence="1">Uncharacterized protein</fullName>
    </submittedName>
</protein>
<dbReference type="AlphaFoldDB" id="A0A5C6RVW8"/>
<accession>A0A5C6RVW8</accession>
<gene>
    <name evidence="1" type="ORF">FRY74_06320</name>
</gene>
<evidence type="ECO:0000313" key="1">
    <source>
        <dbReference type="EMBL" id="TXB66184.1"/>
    </source>
</evidence>
<reference evidence="1 2" key="1">
    <citation type="submission" date="2019-08" db="EMBL/GenBank/DDBJ databases">
        <title>Genome of Vicingus serpentipes NCIMB 15042.</title>
        <authorList>
            <person name="Bowman J.P."/>
        </authorList>
    </citation>
    <scope>NUCLEOTIDE SEQUENCE [LARGE SCALE GENOMIC DNA]</scope>
    <source>
        <strain evidence="1 2">NCIMB 15042</strain>
    </source>
</reference>
<dbReference type="RefSeq" id="WP_147099716.1">
    <property type="nucleotide sequence ID" value="NZ_VOOS01000002.1"/>
</dbReference>
<proteinExistence type="predicted"/>
<dbReference type="Proteomes" id="UP000321721">
    <property type="component" value="Unassembled WGS sequence"/>
</dbReference>
<organism evidence="1 2">
    <name type="scientific">Vicingus serpentipes</name>
    <dbReference type="NCBI Taxonomy" id="1926625"/>
    <lineage>
        <taxon>Bacteria</taxon>
        <taxon>Pseudomonadati</taxon>
        <taxon>Bacteroidota</taxon>
        <taxon>Flavobacteriia</taxon>
        <taxon>Flavobacteriales</taxon>
        <taxon>Vicingaceae</taxon>
        <taxon>Vicingus</taxon>
    </lineage>
</organism>
<comment type="caution">
    <text evidence="1">The sequence shown here is derived from an EMBL/GenBank/DDBJ whole genome shotgun (WGS) entry which is preliminary data.</text>
</comment>
<dbReference type="EMBL" id="VOOS01000002">
    <property type="protein sequence ID" value="TXB66184.1"/>
    <property type="molecule type" value="Genomic_DNA"/>
</dbReference>
<evidence type="ECO:0000313" key="2">
    <source>
        <dbReference type="Proteomes" id="UP000321721"/>
    </source>
</evidence>
<sequence>MKSLINILNGVIAHWNNTHNKLTNRFYEKSEQFPELNKILAQGSVYSISQFISLVLGPKRDTKITLESISNKEIKQLKIKNFGAVYKDLLSMYFILLGTIDSNLKNEAEYTYYLIYKDYLGYKEYNTFIDSKYIQQKDYVDEDTGEVCEYAEIKSEISDNEKNEVIKGIINVGFKRISQNIPILSDIDPGLLYMFNTSTMTNISMVIKPQLAKIK</sequence>